<evidence type="ECO:0000259" key="10">
    <source>
        <dbReference type="PROSITE" id="PS50878"/>
    </source>
</evidence>
<dbReference type="Gene3D" id="3.30.420.10">
    <property type="entry name" value="Ribonuclease H-like superfamily/Ribonuclease H"/>
    <property type="match status" value="1"/>
</dbReference>
<keyword evidence="8" id="KW-0175">Coiled coil</keyword>
<proteinExistence type="predicted"/>
<feature type="domain" description="Reverse transcriptase" evidence="10">
    <location>
        <begin position="468"/>
        <end position="647"/>
    </location>
</feature>
<evidence type="ECO:0000256" key="6">
    <source>
        <dbReference type="ARBA" id="ARBA00022801"/>
    </source>
</evidence>
<dbReference type="GO" id="GO:0004519">
    <property type="term" value="F:endonuclease activity"/>
    <property type="evidence" value="ECO:0007669"/>
    <property type="project" value="UniProtKB-KW"/>
</dbReference>
<evidence type="ECO:0000256" key="8">
    <source>
        <dbReference type="SAM" id="Coils"/>
    </source>
</evidence>
<dbReference type="Pfam" id="PF00078">
    <property type="entry name" value="RVT_1"/>
    <property type="match status" value="1"/>
</dbReference>
<evidence type="ECO:0000256" key="5">
    <source>
        <dbReference type="ARBA" id="ARBA00022759"/>
    </source>
</evidence>
<evidence type="ECO:0000313" key="12">
    <source>
        <dbReference type="EMBL" id="SPC79274.1"/>
    </source>
</evidence>
<dbReference type="SUPFAM" id="SSF53098">
    <property type="entry name" value="Ribonuclease H-like"/>
    <property type="match status" value="1"/>
</dbReference>
<feature type="compositionally biased region" description="Acidic residues" evidence="9">
    <location>
        <begin position="1500"/>
        <end position="1516"/>
    </location>
</feature>
<reference evidence="12" key="1">
    <citation type="submission" date="2018-02" db="EMBL/GenBank/DDBJ databases">
        <authorList>
            <person name="Cohen D.B."/>
            <person name="Kent A.D."/>
        </authorList>
    </citation>
    <scope>NUCLEOTIDE SEQUENCE</scope>
</reference>
<dbReference type="SUPFAM" id="SSF56672">
    <property type="entry name" value="DNA/RNA polymerases"/>
    <property type="match status" value="1"/>
</dbReference>
<organism evidence="12">
    <name type="scientific">Fagus sylvatica</name>
    <name type="common">Beechnut</name>
    <dbReference type="NCBI Taxonomy" id="28930"/>
    <lineage>
        <taxon>Eukaryota</taxon>
        <taxon>Viridiplantae</taxon>
        <taxon>Streptophyta</taxon>
        <taxon>Embryophyta</taxon>
        <taxon>Tracheophyta</taxon>
        <taxon>Spermatophyta</taxon>
        <taxon>Magnoliopsida</taxon>
        <taxon>eudicotyledons</taxon>
        <taxon>Gunneridae</taxon>
        <taxon>Pentapetalae</taxon>
        <taxon>rosids</taxon>
        <taxon>fabids</taxon>
        <taxon>Fagales</taxon>
        <taxon>Fagaceae</taxon>
        <taxon>Fagus</taxon>
    </lineage>
</organism>
<keyword evidence="5" id="KW-0255">Endonuclease</keyword>
<dbReference type="GO" id="GO:0003676">
    <property type="term" value="F:nucleic acid binding"/>
    <property type="evidence" value="ECO:0007669"/>
    <property type="project" value="InterPro"/>
</dbReference>
<dbReference type="EC" id="2.7.7.49" evidence="1"/>
<dbReference type="Gene3D" id="3.10.10.10">
    <property type="entry name" value="HIV Type 1 Reverse Transcriptase, subunit A, domain 1"/>
    <property type="match status" value="1"/>
</dbReference>
<dbReference type="Gene3D" id="1.10.340.70">
    <property type="match status" value="1"/>
</dbReference>
<feature type="compositionally biased region" description="Basic and acidic residues" evidence="9">
    <location>
        <begin position="214"/>
        <end position="225"/>
    </location>
</feature>
<dbReference type="CDD" id="cd00303">
    <property type="entry name" value="retropepsin_like"/>
    <property type="match status" value="1"/>
</dbReference>
<keyword evidence="3" id="KW-0548">Nucleotidyltransferase</keyword>
<dbReference type="GO" id="GO:0003964">
    <property type="term" value="F:RNA-directed DNA polymerase activity"/>
    <property type="evidence" value="ECO:0007669"/>
    <property type="project" value="UniProtKB-KW"/>
</dbReference>
<feature type="region of interest" description="Disordered" evidence="9">
    <location>
        <begin position="180"/>
        <end position="225"/>
    </location>
</feature>
<dbReference type="InterPro" id="IPR041373">
    <property type="entry name" value="RT_RNaseH"/>
</dbReference>
<dbReference type="GO" id="GO:0015074">
    <property type="term" value="P:DNA integration"/>
    <property type="evidence" value="ECO:0007669"/>
    <property type="project" value="InterPro"/>
</dbReference>
<keyword evidence="2" id="KW-0808">Transferase</keyword>
<dbReference type="InterPro" id="IPR036397">
    <property type="entry name" value="RNaseH_sf"/>
</dbReference>
<name>A0A2N9EXI6_FAGSY</name>
<dbReference type="InterPro" id="IPR021109">
    <property type="entry name" value="Peptidase_aspartic_dom_sf"/>
</dbReference>
<accession>A0A2N9EXI6</accession>
<dbReference type="Gene3D" id="3.30.70.270">
    <property type="match status" value="1"/>
</dbReference>
<dbReference type="PROSITE" id="PS50994">
    <property type="entry name" value="INTEGRASE"/>
    <property type="match status" value="1"/>
</dbReference>
<evidence type="ECO:0000256" key="9">
    <source>
        <dbReference type="SAM" id="MobiDB-lite"/>
    </source>
</evidence>
<dbReference type="PANTHER" id="PTHR48475">
    <property type="entry name" value="RIBONUCLEASE H"/>
    <property type="match status" value="1"/>
</dbReference>
<protein>
    <recommendedName>
        <fullName evidence="1">RNA-directed DNA polymerase</fullName>
        <ecNumber evidence="1">2.7.7.49</ecNumber>
    </recommendedName>
</protein>
<dbReference type="GO" id="GO:0016787">
    <property type="term" value="F:hydrolase activity"/>
    <property type="evidence" value="ECO:0007669"/>
    <property type="project" value="UniProtKB-KW"/>
</dbReference>
<evidence type="ECO:0000256" key="7">
    <source>
        <dbReference type="ARBA" id="ARBA00022918"/>
    </source>
</evidence>
<dbReference type="Gene3D" id="2.40.70.10">
    <property type="entry name" value="Acid Proteases"/>
    <property type="match status" value="1"/>
</dbReference>
<sequence>MSPIEKGHKRDQFNHTMIKVLGSTPTVAPISIKELRSKDLFLQACGFYKPFKVDLYDSYAYEHKVGHPYDGRPSTTQYTPQYEKSTFCLAQRNRNRRQEDRSGRGFNERFNSFTPLNAPVDHIFMQIMNDPALKWPSKLLTDPDKRPRDKYCRFHRDHGHNIEDCYDLKRQIEELIKQGKLPRFIEKGQREGRPQGARQQRPPGEAPPRPPLGEIHKSNKKPRVEDLPITFTEEDACKVFHPHDDALVVTMEIAGYSTRRVLIDNGSSADIVYLTAFQQMKIDKDQLQPIETPLVGFASTSIYLLGVTSLQITAGTYPKQATKKVDFLVVDCPSAYNVIIGRPTLNRLRAVTLTYHLLVRFPTENGIGEMKGDQAMARECYLTSVSTEQTTRIGTSMTKEIRDLIVSFLRKNADVFAWSHDDMPSISTNVITHKLNVNPSTTSVKQKRRVFAPERNAAVVEEVDKLLKAGFIREVYYPEWLANVVMVKKSMGKWRICVDFTDLNKACPKDSYPLPRIDQRVDSTVGHKLLSFMDAFSGYNQIQMTEEDQEKTAFITSRGLFCYKAMPFGLKNTGATYQKLVNKMFHDQIGRNVEVYVDDMLVKRKKDENHLADLKETFQALRRYNMKLNPAKCVFGVSSGKFLGFMVLQHGIEANPDKIKAILEMSPPKTVKEVQSLTGKAAALNSSALIREEERIQKPVYYTSRALRRAEERYSNMEKLAFALLIPSRKLRPYFQSHPIIVLTDYPLRKAMNKLDAAGRLVQWSIEMSEFHINYRPRTAIKAQALADFIAEFTQPWKDEGEPEEGEAWTVNIDGSSTKEMSGAGVVLISLEKDKFEYALQLHFRAINNEAEASQRKVELFQIPREENEAADCLARLASSGVEIDGFIEIQGRPSTEEAIVNSITINTTWMLPIIRYLKEGTLLADKTEAHKLRIRASRFQLLRGILYKMGFSRPHLRCLSPEEANYVIREVHEGVCGNHSGARSLAHKLTRAGYYWSFLLHDATQYVKACDKCQLFANVPRVPPEEITPITLPWPFAQWGPDIMGPFPVGTKQAKFLVVAIDYFTKWVEVEPSATISEKNVKGFVWKAVICRFGIPRVLISDNGKHPQPNGQVEITNRTLLKQIKTRLEGARSKWVEELPSVLWAYRTTVRIPTKETPFKLTSGTEAIILVEIGLTTLRTTFHKEEENEGQLCLNLDLLDETREKAAQRIALYQGKMARYYNTKVKLRRFEVGDWVRRKVTQATKDSSQGKLGPNWEGPYKIIQYYRRAQWSLGPEPNAEVKKAIKAYNQSMTTRAKRKRLREAAQKVDDLPDASTLFSKKASKAPEKVHVYHEIPPSPVGALKGKFVVSNEVQPTIYNSTSRVMDKVNEMYEKVDLKVYDHIENLDLLRLSIQDSLKVGCSSWVTGRPINAQTLAHQEAAEVLNAERRTLKSQVKKLEADLKTKDGRLSVLEKERDELLRKTVGLQQQWALSTSGRELLFAFGDAQDWTMVKILDDEETTAVEEDSEEDEEGDDVQSKKRVATPPDVPSALPSSDQGDGLIAGPVDGQATSMDEQATLPPTDNEAP</sequence>
<dbReference type="Pfam" id="PF17921">
    <property type="entry name" value="Integrase_H2C2"/>
    <property type="match status" value="1"/>
</dbReference>
<feature type="domain" description="Integrase catalytic" evidence="11">
    <location>
        <begin position="1030"/>
        <end position="1106"/>
    </location>
</feature>
<dbReference type="PANTHER" id="PTHR48475:SF2">
    <property type="entry name" value="RIBONUCLEASE H"/>
    <property type="match status" value="1"/>
</dbReference>
<feature type="compositionally biased region" description="Polar residues" evidence="9">
    <location>
        <begin position="1550"/>
        <end position="1562"/>
    </location>
</feature>
<evidence type="ECO:0000256" key="4">
    <source>
        <dbReference type="ARBA" id="ARBA00022722"/>
    </source>
</evidence>
<dbReference type="CDD" id="cd01647">
    <property type="entry name" value="RT_LTR"/>
    <property type="match status" value="1"/>
</dbReference>
<dbReference type="InterPro" id="IPR041588">
    <property type="entry name" value="Integrase_H2C2"/>
</dbReference>
<dbReference type="EMBL" id="OIVN01000378">
    <property type="protein sequence ID" value="SPC79274.1"/>
    <property type="molecule type" value="Genomic_DNA"/>
</dbReference>
<keyword evidence="7" id="KW-0695">RNA-directed DNA polymerase</keyword>
<dbReference type="Pfam" id="PF17917">
    <property type="entry name" value="RT_RNaseH"/>
    <property type="match status" value="1"/>
</dbReference>
<evidence type="ECO:0000256" key="1">
    <source>
        <dbReference type="ARBA" id="ARBA00012493"/>
    </source>
</evidence>
<feature type="compositionally biased region" description="Basic and acidic residues" evidence="9">
    <location>
        <begin position="180"/>
        <end position="193"/>
    </location>
</feature>
<evidence type="ECO:0000256" key="3">
    <source>
        <dbReference type="ARBA" id="ARBA00022695"/>
    </source>
</evidence>
<dbReference type="InterPro" id="IPR043128">
    <property type="entry name" value="Rev_trsase/Diguanyl_cyclase"/>
</dbReference>
<dbReference type="InterPro" id="IPR043502">
    <property type="entry name" value="DNA/RNA_pol_sf"/>
</dbReference>
<feature type="region of interest" description="Disordered" evidence="9">
    <location>
        <begin position="1500"/>
        <end position="1568"/>
    </location>
</feature>
<dbReference type="PROSITE" id="PS50878">
    <property type="entry name" value="RT_POL"/>
    <property type="match status" value="1"/>
</dbReference>
<evidence type="ECO:0000256" key="2">
    <source>
        <dbReference type="ARBA" id="ARBA00022679"/>
    </source>
</evidence>
<evidence type="ECO:0000259" key="11">
    <source>
        <dbReference type="PROSITE" id="PS50994"/>
    </source>
</evidence>
<dbReference type="InterPro" id="IPR001584">
    <property type="entry name" value="Integrase_cat-core"/>
</dbReference>
<dbReference type="InterPro" id="IPR000477">
    <property type="entry name" value="RT_dom"/>
</dbReference>
<dbReference type="InterPro" id="IPR012337">
    <property type="entry name" value="RNaseH-like_sf"/>
</dbReference>
<gene>
    <name evidence="12" type="ORF">FSB_LOCUS7156</name>
</gene>
<feature type="coiled-coil region" evidence="8">
    <location>
        <begin position="1422"/>
        <end position="1470"/>
    </location>
</feature>
<keyword evidence="4" id="KW-0540">Nuclease</keyword>
<keyword evidence="6" id="KW-0378">Hydrolase</keyword>